<evidence type="ECO:0000259" key="1">
    <source>
        <dbReference type="Pfam" id="PF07978"/>
    </source>
</evidence>
<dbReference type="InterPro" id="IPR011008">
    <property type="entry name" value="Dimeric_a/b-barrel"/>
</dbReference>
<dbReference type="OrthoDB" id="9812037at2"/>
<dbReference type="AlphaFoldDB" id="A0A4Q2U4M0"/>
<accession>A0A4Q2U4M0</accession>
<comment type="caution">
    <text evidence="2">The sequence shown here is derived from an EMBL/GenBank/DDBJ whole genome shotgun (WGS) entry which is preliminary data.</text>
</comment>
<feature type="domain" description="NIPSNAP" evidence="1">
    <location>
        <begin position="4"/>
        <end position="105"/>
    </location>
</feature>
<name>A0A4Q2U4M0_9HYPH</name>
<protein>
    <submittedName>
        <fullName evidence="2">NIPSNAP family protein</fullName>
    </submittedName>
</protein>
<proteinExistence type="predicted"/>
<dbReference type="Gene3D" id="3.30.70.100">
    <property type="match status" value="1"/>
</dbReference>
<dbReference type="EMBL" id="QYBB01000041">
    <property type="protein sequence ID" value="RYC29736.1"/>
    <property type="molecule type" value="Genomic_DNA"/>
</dbReference>
<evidence type="ECO:0000313" key="3">
    <source>
        <dbReference type="Proteomes" id="UP000290759"/>
    </source>
</evidence>
<gene>
    <name evidence="2" type="ORF">D3273_22290</name>
</gene>
<dbReference type="InterPro" id="IPR012577">
    <property type="entry name" value="NIPSNAP"/>
</dbReference>
<dbReference type="Pfam" id="PF07978">
    <property type="entry name" value="NIPSNAP"/>
    <property type="match status" value="1"/>
</dbReference>
<dbReference type="Proteomes" id="UP000290759">
    <property type="component" value="Unassembled WGS sequence"/>
</dbReference>
<keyword evidence="3" id="KW-1185">Reference proteome</keyword>
<reference evidence="2 3" key="1">
    <citation type="submission" date="2018-12" db="EMBL/GenBank/DDBJ databases">
        <authorList>
            <person name="Grouzdev D.S."/>
            <person name="Krutkina M.S."/>
        </authorList>
    </citation>
    <scope>NUCLEOTIDE SEQUENCE [LARGE SCALE GENOMIC DNA]</scope>
    <source>
        <strain evidence="2 3">RmlP026</strain>
    </source>
</reference>
<sequence>MIHELRIYTTVPGRLPNLLARFRDHTLRLWDKHGIRQAGFWTTLVGPDSNDLTYLLAWDSLAEREARWNAFLADPEWIAARSESEKDGPINARVASSFLVPTAFSSVQ</sequence>
<dbReference type="SUPFAM" id="SSF54909">
    <property type="entry name" value="Dimeric alpha+beta barrel"/>
    <property type="match status" value="1"/>
</dbReference>
<reference evidence="2 3" key="2">
    <citation type="submission" date="2019-02" db="EMBL/GenBank/DDBJ databases">
        <title>'Lichenibacterium ramalinii' gen. nov. sp. nov., 'Lichenibacterium minor' gen. nov. sp. nov.</title>
        <authorList>
            <person name="Pankratov T."/>
        </authorList>
    </citation>
    <scope>NUCLEOTIDE SEQUENCE [LARGE SCALE GENOMIC DNA]</scope>
    <source>
        <strain evidence="2 3">RmlP026</strain>
    </source>
</reference>
<dbReference type="RefSeq" id="WP_129229101.1">
    <property type="nucleotide sequence ID" value="NZ_QYBB01000041.1"/>
</dbReference>
<organism evidence="2 3">
    <name type="scientific">Lichenibacterium minor</name>
    <dbReference type="NCBI Taxonomy" id="2316528"/>
    <lineage>
        <taxon>Bacteria</taxon>
        <taxon>Pseudomonadati</taxon>
        <taxon>Pseudomonadota</taxon>
        <taxon>Alphaproteobacteria</taxon>
        <taxon>Hyphomicrobiales</taxon>
        <taxon>Lichenihabitantaceae</taxon>
        <taxon>Lichenibacterium</taxon>
    </lineage>
</organism>
<evidence type="ECO:0000313" key="2">
    <source>
        <dbReference type="EMBL" id="RYC29736.1"/>
    </source>
</evidence>